<dbReference type="PROSITE" id="PS51257">
    <property type="entry name" value="PROKAR_LIPOPROTEIN"/>
    <property type="match status" value="1"/>
</dbReference>
<feature type="signal peptide" evidence="2">
    <location>
        <begin position="1"/>
        <end position="24"/>
    </location>
</feature>
<dbReference type="EMBL" id="JAJIRN010000001">
    <property type="protein sequence ID" value="MCV2366686.1"/>
    <property type="molecule type" value="Genomic_DNA"/>
</dbReference>
<sequence>MTMPRRSFCLSASVLLLTACGGGASSDPESVTAPSAAEPQARYKLTS</sequence>
<organism evidence="3 4">
    <name type="scientific">Roseateles oligotrophus</name>
    <dbReference type="NCBI Taxonomy" id="1769250"/>
    <lineage>
        <taxon>Bacteria</taxon>
        <taxon>Pseudomonadati</taxon>
        <taxon>Pseudomonadota</taxon>
        <taxon>Betaproteobacteria</taxon>
        <taxon>Burkholderiales</taxon>
        <taxon>Sphaerotilaceae</taxon>
        <taxon>Roseateles</taxon>
    </lineage>
</organism>
<accession>A0ABT2Y8Q7</accession>
<keyword evidence="2" id="KW-0732">Signal</keyword>
<dbReference type="RefSeq" id="WP_263569321.1">
    <property type="nucleotide sequence ID" value="NZ_JAJIRN010000001.1"/>
</dbReference>
<dbReference type="Proteomes" id="UP001209701">
    <property type="component" value="Unassembled WGS sequence"/>
</dbReference>
<evidence type="ECO:0000256" key="1">
    <source>
        <dbReference type="SAM" id="MobiDB-lite"/>
    </source>
</evidence>
<protein>
    <submittedName>
        <fullName evidence="3">Uncharacterized protein</fullName>
    </submittedName>
</protein>
<evidence type="ECO:0000313" key="4">
    <source>
        <dbReference type="Proteomes" id="UP001209701"/>
    </source>
</evidence>
<gene>
    <name evidence="3" type="ORF">LNV07_01040</name>
</gene>
<feature type="region of interest" description="Disordered" evidence="1">
    <location>
        <begin position="23"/>
        <end position="47"/>
    </location>
</feature>
<reference evidence="3 4" key="1">
    <citation type="submission" date="2021-11" db="EMBL/GenBank/DDBJ databases">
        <authorList>
            <person name="Liang Q."/>
            <person name="Mou H."/>
            <person name="Liu Z."/>
        </authorList>
    </citation>
    <scope>NUCLEOTIDE SEQUENCE [LARGE SCALE GENOMIC DNA]</scope>
    <source>
        <strain evidence="3 4">CHU3</strain>
    </source>
</reference>
<evidence type="ECO:0000256" key="2">
    <source>
        <dbReference type="SAM" id="SignalP"/>
    </source>
</evidence>
<evidence type="ECO:0000313" key="3">
    <source>
        <dbReference type="EMBL" id="MCV2366686.1"/>
    </source>
</evidence>
<keyword evidence="4" id="KW-1185">Reference proteome</keyword>
<name>A0ABT2Y8Q7_9BURK</name>
<proteinExistence type="predicted"/>
<comment type="caution">
    <text evidence="3">The sequence shown here is derived from an EMBL/GenBank/DDBJ whole genome shotgun (WGS) entry which is preliminary data.</text>
</comment>
<feature type="chain" id="PRO_5046192147" evidence="2">
    <location>
        <begin position="25"/>
        <end position="47"/>
    </location>
</feature>